<dbReference type="AlphaFoldDB" id="A0AAU8MKZ1"/>
<evidence type="ECO:0000256" key="8">
    <source>
        <dbReference type="ARBA" id="ARBA00048968"/>
    </source>
</evidence>
<dbReference type="PANTHER" id="PTHR30616:SF2">
    <property type="entry name" value="PURINE NUCLEOSIDE PHOSPHORYLASE LACC1"/>
    <property type="match status" value="1"/>
</dbReference>
<comment type="similarity">
    <text evidence="2 10">Belongs to the purine nucleoside phosphorylase YfiH/LACC1 family.</text>
</comment>
<evidence type="ECO:0000256" key="2">
    <source>
        <dbReference type="ARBA" id="ARBA00007353"/>
    </source>
</evidence>
<evidence type="ECO:0000256" key="4">
    <source>
        <dbReference type="ARBA" id="ARBA00022723"/>
    </source>
</evidence>
<dbReference type="EMBL" id="PP987288">
    <property type="protein sequence ID" value="XCO01466.1"/>
    <property type="molecule type" value="Genomic_DNA"/>
</dbReference>
<protein>
    <recommendedName>
        <fullName evidence="10">Purine nucleoside phosphorylase</fullName>
    </recommendedName>
</protein>
<reference evidence="11" key="1">
    <citation type="submission" date="2024-07" db="EMBL/GenBank/DDBJ databases">
        <authorList>
            <person name="Poehlein A."/>
        </authorList>
    </citation>
    <scope>NUCLEOTIDE SEQUENCE</scope>
</reference>
<keyword evidence="3" id="KW-0808">Transferase</keyword>
<name>A0AAU8MKZ1_9GAMM</name>
<dbReference type="InterPro" id="IPR003730">
    <property type="entry name" value="Cu_polyphenol_OxRdtase"/>
</dbReference>
<evidence type="ECO:0000256" key="5">
    <source>
        <dbReference type="ARBA" id="ARBA00022801"/>
    </source>
</evidence>
<dbReference type="SUPFAM" id="SSF64438">
    <property type="entry name" value="CNF1/YfiH-like putative cysteine hydrolases"/>
    <property type="match status" value="1"/>
</dbReference>
<dbReference type="Gene3D" id="3.60.140.10">
    <property type="entry name" value="CNF1/YfiH-like putative cysteine hydrolases"/>
    <property type="match status" value="1"/>
</dbReference>
<dbReference type="GO" id="GO:0016787">
    <property type="term" value="F:hydrolase activity"/>
    <property type="evidence" value="ECO:0007669"/>
    <property type="project" value="UniProtKB-KW"/>
</dbReference>
<evidence type="ECO:0000256" key="6">
    <source>
        <dbReference type="ARBA" id="ARBA00022833"/>
    </source>
</evidence>
<keyword evidence="5" id="KW-0378">Hydrolase</keyword>
<comment type="catalytic activity">
    <reaction evidence="9">
        <text>S-methyl-5'-thioadenosine + phosphate = 5-(methylsulfanyl)-alpha-D-ribose 1-phosphate + adenine</text>
        <dbReference type="Rhea" id="RHEA:11852"/>
        <dbReference type="ChEBI" id="CHEBI:16708"/>
        <dbReference type="ChEBI" id="CHEBI:17509"/>
        <dbReference type="ChEBI" id="CHEBI:43474"/>
        <dbReference type="ChEBI" id="CHEBI:58533"/>
        <dbReference type="EC" id="2.4.2.28"/>
    </reaction>
    <physiologicalReaction direction="left-to-right" evidence="9">
        <dbReference type="Rhea" id="RHEA:11853"/>
    </physiologicalReaction>
</comment>
<evidence type="ECO:0000256" key="10">
    <source>
        <dbReference type="RuleBase" id="RU361274"/>
    </source>
</evidence>
<evidence type="ECO:0000256" key="3">
    <source>
        <dbReference type="ARBA" id="ARBA00022679"/>
    </source>
</evidence>
<dbReference type="PANTHER" id="PTHR30616">
    <property type="entry name" value="UNCHARACTERIZED PROTEIN YFIH"/>
    <property type="match status" value="1"/>
</dbReference>
<comment type="catalytic activity">
    <reaction evidence="1">
        <text>inosine + phosphate = alpha-D-ribose 1-phosphate + hypoxanthine</text>
        <dbReference type="Rhea" id="RHEA:27646"/>
        <dbReference type="ChEBI" id="CHEBI:17368"/>
        <dbReference type="ChEBI" id="CHEBI:17596"/>
        <dbReference type="ChEBI" id="CHEBI:43474"/>
        <dbReference type="ChEBI" id="CHEBI:57720"/>
        <dbReference type="EC" id="2.4.2.1"/>
    </reaction>
    <physiologicalReaction direction="left-to-right" evidence="1">
        <dbReference type="Rhea" id="RHEA:27647"/>
    </physiologicalReaction>
</comment>
<organism evidence="11">
    <name type="scientific">uncultured Stutzerimonas sp</name>
    <dbReference type="NCBI Taxonomy" id="2901168"/>
    <lineage>
        <taxon>Bacteria</taxon>
        <taxon>Pseudomonadati</taxon>
        <taxon>Pseudomonadota</taxon>
        <taxon>Gammaproteobacteria</taxon>
        <taxon>Pseudomonadales</taxon>
        <taxon>Pseudomonadaceae</taxon>
        <taxon>Stutzerimonas</taxon>
        <taxon>environmental samples</taxon>
    </lineage>
</organism>
<comment type="catalytic activity">
    <reaction evidence="7">
        <text>adenosine + H2O + H(+) = inosine + NH4(+)</text>
        <dbReference type="Rhea" id="RHEA:24408"/>
        <dbReference type="ChEBI" id="CHEBI:15377"/>
        <dbReference type="ChEBI" id="CHEBI:15378"/>
        <dbReference type="ChEBI" id="CHEBI:16335"/>
        <dbReference type="ChEBI" id="CHEBI:17596"/>
        <dbReference type="ChEBI" id="CHEBI:28938"/>
        <dbReference type="EC" id="3.5.4.4"/>
    </reaction>
    <physiologicalReaction direction="left-to-right" evidence="7">
        <dbReference type="Rhea" id="RHEA:24409"/>
    </physiologicalReaction>
</comment>
<sequence length="247" mass="27294">MPLDVIRPDWPAPKNVRALVTTRQGGVSQPPYDDFNLAMHVGDNPEQVQRNRQQLQQVLETPYEPQWLQQVHGCRVVPARADGEAPEADASFTRQAGLPCAVLTADCLPVLFCTTGGDQVAAAHAGWRGLADGILEATLRSFNAPASEIMAWLGPAIGPEQFEVGADVRDAFLTFSADSAWAFTPHPDKEGYWFGDMYQLACQRLVNQGVVQIYGGSFCTYNEKERFFSYRRNEVTGRMASIVWLSA</sequence>
<dbReference type="NCBIfam" id="TIGR00726">
    <property type="entry name" value="peptidoglycan editing factor PgeF"/>
    <property type="match status" value="1"/>
</dbReference>
<keyword evidence="4" id="KW-0479">Metal-binding</keyword>
<keyword evidence="6" id="KW-0862">Zinc</keyword>
<evidence type="ECO:0000313" key="11">
    <source>
        <dbReference type="EMBL" id="XCO01466.1"/>
    </source>
</evidence>
<feature type="non-terminal residue" evidence="11">
    <location>
        <position position="1"/>
    </location>
</feature>
<evidence type="ECO:0000256" key="9">
    <source>
        <dbReference type="ARBA" id="ARBA00049893"/>
    </source>
</evidence>
<dbReference type="Pfam" id="PF02578">
    <property type="entry name" value="Cu-oxidase_4"/>
    <property type="match status" value="1"/>
</dbReference>
<evidence type="ECO:0000256" key="7">
    <source>
        <dbReference type="ARBA" id="ARBA00047989"/>
    </source>
</evidence>
<comment type="catalytic activity">
    <reaction evidence="8">
        <text>adenosine + phosphate = alpha-D-ribose 1-phosphate + adenine</text>
        <dbReference type="Rhea" id="RHEA:27642"/>
        <dbReference type="ChEBI" id="CHEBI:16335"/>
        <dbReference type="ChEBI" id="CHEBI:16708"/>
        <dbReference type="ChEBI" id="CHEBI:43474"/>
        <dbReference type="ChEBI" id="CHEBI:57720"/>
        <dbReference type="EC" id="2.4.2.1"/>
    </reaction>
    <physiologicalReaction direction="left-to-right" evidence="8">
        <dbReference type="Rhea" id="RHEA:27643"/>
    </physiologicalReaction>
</comment>
<dbReference type="GO" id="GO:0005507">
    <property type="term" value="F:copper ion binding"/>
    <property type="evidence" value="ECO:0007669"/>
    <property type="project" value="TreeGrafter"/>
</dbReference>
<dbReference type="CDD" id="cd16833">
    <property type="entry name" value="YfiH"/>
    <property type="match status" value="1"/>
</dbReference>
<proteinExistence type="inferred from homology"/>
<dbReference type="GO" id="GO:0017061">
    <property type="term" value="F:S-methyl-5-thioadenosine phosphorylase activity"/>
    <property type="evidence" value="ECO:0007669"/>
    <property type="project" value="UniProtKB-EC"/>
</dbReference>
<dbReference type="InterPro" id="IPR038371">
    <property type="entry name" value="Cu_polyphenol_OxRdtase_sf"/>
</dbReference>
<accession>A0AAU8MKZ1</accession>
<dbReference type="InterPro" id="IPR011324">
    <property type="entry name" value="Cytotoxic_necrot_fac-like_cat"/>
</dbReference>
<evidence type="ECO:0000256" key="1">
    <source>
        <dbReference type="ARBA" id="ARBA00000553"/>
    </source>
</evidence>